<protein>
    <recommendedName>
        <fullName evidence="2">Expansin-like EG45 domain-containing protein</fullName>
    </recommendedName>
</protein>
<keyword evidence="4" id="KW-1185">Reference proteome</keyword>
<feature type="domain" description="Expansin-like EG45" evidence="2">
    <location>
        <begin position="39"/>
        <end position="130"/>
    </location>
</feature>
<dbReference type="Pfam" id="PF03330">
    <property type="entry name" value="DPBB_1"/>
    <property type="match status" value="2"/>
</dbReference>
<feature type="signal peptide" evidence="1">
    <location>
        <begin position="1"/>
        <end position="25"/>
    </location>
</feature>
<dbReference type="OrthoDB" id="587249at2759"/>
<proteinExistence type="predicted"/>
<dbReference type="SUPFAM" id="SSF50685">
    <property type="entry name" value="Barwin-like endoglucanases"/>
    <property type="match status" value="2"/>
</dbReference>
<evidence type="ECO:0000259" key="2">
    <source>
        <dbReference type="PROSITE" id="PS50842"/>
    </source>
</evidence>
<sequence>MSKMRFILAVAVTGLLCFDIVSVSGDIGTAIAYDPPYLPTRCGGYDQEQFPEGGLFAAASDGVWDNGAACGRRYRLKCISGQRKPCKNGSIVIQVVDVCRTNPCQATLTLSNKAFDAISRNPNAKINVEYSHSNLAIEFMSKMRFILAVAVAGLLGFDIVSVSGDIGTAIAYDPPYLPTRCGGYDQEQFPEGGLFAAASDGVWDNGAACGRRYRLKCISGRRKPCKNGSIVIQVVDVCRTNPCQATLTLSNKAFDAISRNPNAKINVEYSQI</sequence>
<name>A0A834HTF0_RHOSS</name>
<dbReference type="EMBL" id="WJXA01000001">
    <property type="protein sequence ID" value="KAF7153776.1"/>
    <property type="molecule type" value="Genomic_DNA"/>
</dbReference>
<keyword evidence="1" id="KW-0732">Signal</keyword>
<dbReference type="InterPro" id="IPR036908">
    <property type="entry name" value="RlpA-like_sf"/>
</dbReference>
<dbReference type="InterPro" id="IPR009009">
    <property type="entry name" value="RlpA-like_DPBB"/>
</dbReference>
<dbReference type="PROSITE" id="PS50842">
    <property type="entry name" value="EXPANSIN_EG45"/>
    <property type="match status" value="2"/>
</dbReference>
<dbReference type="Proteomes" id="UP000626092">
    <property type="component" value="Unassembled WGS sequence"/>
</dbReference>
<feature type="domain" description="Expansin-like EG45" evidence="2">
    <location>
        <begin position="178"/>
        <end position="272"/>
    </location>
</feature>
<dbReference type="InterPro" id="IPR007112">
    <property type="entry name" value="Expansin/allergen_DPBB_dom"/>
</dbReference>
<dbReference type="Gene3D" id="2.40.40.10">
    <property type="entry name" value="RlpA-like domain"/>
    <property type="match status" value="2"/>
</dbReference>
<evidence type="ECO:0000313" key="4">
    <source>
        <dbReference type="Proteomes" id="UP000626092"/>
    </source>
</evidence>
<dbReference type="PANTHER" id="PTHR47480">
    <property type="entry name" value="EG45-LIKE DOMAIN CONTAINING PROTEIN"/>
    <property type="match status" value="1"/>
</dbReference>
<dbReference type="AlphaFoldDB" id="A0A834HTF0"/>
<accession>A0A834HTF0</accession>
<reference evidence="3" key="1">
    <citation type="submission" date="2019-11" db="EMBL/GenBank/DDBJ databases">
        <authorList>
            <person name="Liu Y."/>
            <person name="Hou J."/>
            <person name="Li T.-Q."/>
            <person name="Guan C.-H."/>
            <person name="Wu X."/>
            <person name="Wu H.-Z."/>
            <person name="Ling F."/>
            <person name="Zhang R."/>
            <person name="Shi X.-G."/>
            <person name="Ren J.-P."/>
            <person name="Chen E.-F."/>
            <person name="Sun J.-M."/>
        </authorList>
    </citation>
    <scope>NUCLEOTIDE SEQUENCE</scope>
    <source>
        <strain evidence="3">Adult_tree_wgs_1</strain>
        <tissue evidence="3">Leaves</tissue>
    </source>
</reference>
<comment type="caution">
    <text evidence="3">The sequence shown here is derived from an EMBL/GenBank/DDBJ whole genome shotgun (WGS) entry which is preliminary data.</text>
</comment>
<evidence type="ECO:0000313" key="3">
    <source>
        <dbReference type="EMBL" id="KAF7153776.1"/>
    </source>
</evidence>
<dbReference type="CDD" id="cd22269">
    <property type="entry name" value="DPBB_EG45-like"/>
    <property type="match status" value="2"/>
</dbReference>
<evidence type="ECO:0000256" key="1">
    <source>
        <dbReference type="SAM" id="SignalP"/>
    </source>
</evidence>
<feature type="chain" id="PRO_5032879281" description="Expansin-like EG45 domain-containing protein" evidence="1">
    <location>
        <begin position="26"/>
        <end position="272"/>
    </location>
</feature>
<gene>
    <name evidence="3" type="ORF">RHSIM_Rhsim01G0074000</name>
</gene>
<organism evidence="3 4">
    <name type="scientific">Rhododendron simsii</name>
    <name type="common">Sims's rhododendron</name>
    <dbReference type="NCBI Taxonomy" id="118357"/>
    <lineage>
        <taxon>Eukaryota</taxon>
        <taxon>Viridiplantae</taxon>
        <taxon>Streptophyta</taxon>
        <taxon>Embryophyta</taxon>
        <taxon>Tracheophyta</taxon>
        <taxon>Spermatophyta</taxon>
        <taxon>Magnoliopsida</taxon>
        <taxon>eudicotyledons</taxon>
        <taxon>Gunneridae</taxon>
        <taxon>Pentapetalae</taxon>
        <taxon>asterids</taxon>
        <taxon>Ericales</taxon>
        <taxon>Ericaceae</taxon>
        <taxon>Ericoideae</taxon>
        <taxon>Rhodoreae</taxon>
        <taxon>Rhododendron</taxon>
    </lineage>
</organism>
<dbReference type="SMART" id="SM00837">
    <property type="entry name" value="DPBB_1"/>
    <property type="match status" value="2"/>
</dbReference>
<dbReference type="PANTHER" id="PTHR47480:SF5">
    <property type="entry name" value="EG45-LIKE DOMAIN CONTAINING PROTEIN"/>
    <property type="match status" value="1"/>
</dbReference>